<protein>
    <submittedName>
        <fullName evidence="3">DUF1648 domain-containing protein</fullName>
    </submittedName>
</protein>
<feature type="transmembrane region" description="Helical" evidence="1">
    <location>
        <begin position="12"/>
        <end position="35"/>
    </location>
</feature>
<evidence type="ECO:0000313" key="3">
    <source>
        <dbReference type="EMBL" id="HJG31030.1"/>
    </source>
</evidence>
<gene>
    <name evidence="3" type="ORF">K8U80_06500</name>
</gene>
<feature type="domain" description="DUF1648" evidence="2">
    <location>
        <begin position="19"/>
        <end position="64"/>
    </location>
</feature>
<comment type="caution">
    <text evidence="3">The sequence shown here is derived from an EMBL/GenBank/DDBJ whole genome shotgun (WGS) entry which is preliminary data.</text>
</comment>
<keyword evidence="1" id="KW-0472">Membrane</keyword>
<feature type="transmembrane region" description="Helical" evidence="1">
    <location>
        <begin position="96"/>
        <end position="122"/>
    </location>
</feature>
<reference evidence="3" key="1">
    <citation type="journal article" date="2021" name="PeerJ">
        <title>Extensive microbial diversity within the chicken gut microbiome revealed by metagenomics and culture.</title>
        <authorList>
            <person name="Gilroy R."/>
            <person name="Ravi A."/>
            <person name="Getino M."/>
            <person name="Pursley I."/>
            <person name="Horton D.L."/>
            <person name="Alikhan N.F."/>
            <person name="Baker D."/>
            <person name="Gharbi K."/>
            <person name="Hall N."/>
            <person name="Watson M."/>
            <person name="Adriaenssens E.M."/>
            <person name="Foster-Nyarko E."/>
            <person name="Jarju S."/>
            <person name="Secka A."/>
            <person name="Antonio M."/>
            <person name="Oren A."/>
            <person name="Chaudhuri R.R."/>
            <person name="La Ragione R."/>
            <person name="Hildebrand F."/>
            <person name="Pallen M.J."/>
        </authorList>
    </citation>
    <scope>NUCLEOTIDE SEQUENCE</scope>
    <source>
        <strain evidence="3">ChiGjej2B2-7701</strain>
    </source>
</reference>
<name>A0A921LRH9_9ACTN</name>
<dbReference type="Proteomes" id="UP000746751">
    <property type="component" value="Unassembled WGS sequence"/>
</dbReference>
<feature type="transmembrane region" description="Helical" evidence="1">
    <location>
        <begin position="55"/>
        <end position="75"/>
    </location>
</feature>
<dbReference type="AlphaFoldDB" id="A0A921LRH9"/>
<proteinExistence type="predicted"/>
<sequence length="224" mass="23379">MDEPTAKPLSPVVTVVCLLLALSPAIALAVSWGMLPYVIPAHWGAEGIDRWGSKVEMVAVPAVTFLASGGLLFGARRATGDERVSFLNGSLGERTVMVVSSICVSLVGLVSLICWITGALAPEAADGAIKTATLSWQVLGVPAIFLVAGILLALRSLNMPEDAEMLLEEQYHAQRIAGAIMVVAGAVMAVLSALVLSGTMIQVGQAAIAAVAMVFVFVLLKRWL</sequence>
<dbReference type="Pfam" id="PF07853">
    <property type="entry name" value="DUF1648"/>
    <property type="match status" value="1"/>
</dbReference>
<reference evidence="3" key="2">
    <citation type="submission" date="2021-09" db="EMBL/GenBank/DDBJ databases">
        <authorList>
            <person name="Gilroy R."/>
        </authorList>
    </citation>
    <scope>NUCLEOTIDE SEQUENCE</scope>
    <source>
        <strain evidence="3">ChiGjej2B2-7701</strain>
    </source>
</reference>
<feature type="transmembrane region" description="Helical" evidence="1">
    <location>
        <begin position="134"/>
        <end position="154"/>
    </location>
</feature>
<evidence type="ECO:0000259" key="2">
    <source>
        <dbReference type="Pfam" id="PF07853"/>
    </source>
</evidence>
<keyword evidence="1" id="KW-0812">Transmembrane</keyword>
<evidence type="ECO:0000256" key="1">
    <source>
        <dbReference type="SAM" id="Phobius"/>
    </source>
</evidence>
<accession>A0A921LRH9</accession>
<keyword evidence="1" id="KW-1133">Transmembrane helix</keyword>
<dbReference type="EMBL" id="DYVF01000042">
    <property type="protein sequence ID" value="HJG31030.1"/>
    <property type="molecule type" value="Genomic_DNA"/>
</dbReference>
<dbReference type="InterPro" id="IPR012867">
    <property type="entry name" value="DUF1648"/>
</dbReference>
<feature type="transmembrane region" description="Helical" evidence="1">
    <location>
        <begin position="175"/>
        <end position="196"/>
    </location>
</feature>
<evidence type="ECO:0000313" key="4">
    <source>
        <dbReference type="Proteomes" id="UP000746751"/>
    </source>
</evidence>
<feature type="transmembrane region" description="Helical" evidence="1">
    <location>
        <begin position="202"/>
        <end position="220"/>
    </location>
</feature>
<organism evidence="3 4">
    <name type="scientific">Collinsella ihumii</name>
    <dbReference type="NCBI Taxonomy" id="1720204"/>
    <lineage>
        <taxon>Bacteria</taxon>
        <taxon>Bacillati</taxon>
        <taxon>Actinomycetota</taxon>
        <taxon>Coriobacteriia</taxon>
        <taxon>Coriobacteriales</taxon>
        <taxon>Coriobacteriaceae</taxon>
        <taxon>Collinsella</taxon>
    </lineage>
</organism>